<dbReference type="InterPro" id="IPR010998">
    <property type="entry name" value="Integrase_recombinase_N"/>
</dbReference>
<evidence type="ECO:0000256" key="1">
    <source>
        <dbReference type="ARBA" id="ARBA00008857"/>
    </source>
</evidence>
<dbReference type="GO" id="GO:0003677">
    <property type="term" value="F:DNA binding"/>
    <property type="evidence" value="ECO:0007669"/>
    <property type="project" value="UniProtKB-KW"/>
</dbReference>
<dbReference type="Pfam" id="PF11646">
    <property type="entry name" value="DUF3258"/>
    <property type="match status" value="1"/>
</dbReference>
<dbReference type="EMBL" id="NVQR01000037">
    <property type="protein sequence ID" value="PCH62534.1"/>
    <property type="molecule type" value="Genomic_DNA"/>
</dbReference>
<dbReference type="InterPro" id="IPR013762">
    <property type="entry name" value="Integrase-like_cat_sf"/>
</dbReference>
<accession>A0A2A4MS24</accession>
<sequence>MSKKIDGGLSEKIQNSYIRFHRDWLELMPDKPLAQYKKREIRDFILELASAPKRNLKEYKGRPLSELLELDIPEKDRVAAKTADEVRKWLQGVFSLARTEEWVAISPATDLKLGLNDSKPYGHYEDQQVSTMLADVLSNKDWKKWIIWIAAYTGMRRGEIVQLRKTDIKFDSESKRHYILVTDEGEGQSIKTEASKRKVPLHNQLKDIGLLEYVDSCEDRLFPDLRAQSVTSWFNTRFKAKLEIPMFNDSGQRLVFHSFRHSVITKALSGNKMVLVQEVVGHEKQHMGVTGRYNHSRPIADLLPVIDQIKYR</sequence>
<comment type="similarity">
    <text evidence="1">Belongs to the 'phage' integrase family.</text>
</comment>
<dbReference type="InterPro" id="IPR002104">
    <property type="entry name" value="Integrase_catalytic"/>
</dbReference>
<dbReference type="Pfam" id="PF00589">
    <property type="entry name" value="Phage_integrase"/>
    <property type="match status" value="1"/>
</dbReference>
<keyword evidence="3" id="KW-0238">DNA-binding</keyword>
<protein>
    <recommendedName>
        <fullName evidence="5">Tyr recombinase domain-containing protein</fullName>
    </recommendedName>
</protein>
<dbReference type="InterPro" id="IPR021672">
    <property type="entry name" value="DUF3258"/>
</dbReference>
<gene>
    <name evidence="6" type="ORF">COC19_02660</name>
</gene>
<proteinExistence type="inferred from homology"/>
<evidence type="ECO:0000256" key="4">
    <source>
        <dbReference type="ARBA" id="ARBA00023172"/>
    </source>
</evidence>
<dbReference type="SUPFAM" id="SSF56349">
    <property type="entry name" value="DNA breaking-rejoining enzymes"/>
    <property type="match status" value="1"/>
</dbReference>
<keyword evidence="2" id="KW-0229">DNA integration</keyword>
<name>A0A2A4MS24_9GAMM</name>
<dbReference type="PANTHER" id="PTHR30349:SF64">
    <property type="entry name" value="PROPHAGE INTEGRASE INTD-RELATED"/>
    <property type="match status" value="1"/>
</dbReference>
<evidence type="ECO:0000313" key="7">
    <source>
        <dbReference type="Proteomes" id="UP000218172"/>
    </source>
</evidence>
<evidence type="ECO:0000256" key="2">
    <source>
        <dbReference type="ARBA" id="ARBA00022908"/>
    </source>
</evidence>
<reference evidence="7" key="1">
    <citation type="submission" date="2017-08" db="EMBL/GenBank/DDBJ databases">
        <title>A dynamic microbial community with high functional redundancy inhabits the cold, oxic subseafloor aquifer.</title>
        <authorList>
            <person name="Tully B.J."/>
            <person name="Wheat C.G."/>
            <person name="Glazer B.T."/>
            <person name="Huber J.A."/>
        </authorList>
    </citation>
    <scope>NUCLEOTIDE SEQUENCE [LARGE SCALE GENOMIC DNA]</scope>
</reference>
<dbReference type="GO" id="GO:0006310">
    <property type="term" value="P:DNA recombination"/>
    <property type="evidence" value="ECO:0007669"/>
    <property type="project" value="UniProtKB-KW"/>
</dbReference>
<feature type="domain" description="Tyr recombinase" evidence="5">
    <location>
        <begin position="118"/>
        <end position="307"/>
    </location>
</feature>
<evidence type="ECO:0000313" key="6">
    <source>
        <dbReference type="EMBL" id="PCH62534.1"/>
    </source>
</evidence>
<dbReference type="GO" id="GO:0015074">
    <property type="term" value="P:DNA integration"/>
    <property type="evidence" value="ECO:0007669"/>
    <property type="project" value="UniProtKB-KW"/>
</dbReference>
<evidence type="ECO:0000259" key="5">
    <source>
        <dbReference type="PROSITE" id="PS51898"/>
    </source>
</evidence>
<dbReference type="PANTHER" id="PTHR30349">
    <property type="entry name" value="PHAGE INTEGRASE-RELATED"/>
    <property type="match status" value="1"/>
</dbReference>
<dbReference type="InterPro" id="IPR050090">
    <property type="entry name" value="Tyrosine_recombinase_XerCD"/>
</dbReference>
<dbReference type="AlphaFoldDB" id="A0A2A4MS24"/>
<dbReference type="PROSITE" id="PS51898">
    <property type="entry name" value="TYR_RECOMBINASE"/>
    <property type="match status" value="1"/>
</dbReference>
<organism evidence="6 7">
    <name type="scientific">SAR86 cluster bacterium</name>
    <dbReference type="NCBI Taxonomy" id="2030880"/>
    <lineage>
        <taxon>Bacteria</taxon>
        <taxon>Pseudomonadati</taxon>
        <taxon>Pseudomonadota</taxon>
        <taxon>Gammaproteobacteria</taxon>
        <taxon>SAR86 cluster</taxon>
    </lineage>
</organism>
<dbReference type="Proteomes" id="UP000218172">
    <property type="component" value="Unassembled WGS sequence"/>
</dbReference>
<dbReference type="InterPro" id="IPR011010">
    <property type="entry name" value="DNA_brk_join_enz"/>
</dbReference>
<keyword evidence="4" id="KW-0233">DNA recombination</keyword>
<comment type="caution">
    <text evidence="6">The sequence shown here is derived from an EMBL/GenBank/DDBJ whole genome shotgun (WGS) entry which is preliminary data.</text>
</comment>
<evidence type="ECO:0000256" key="3">
    <source>
        <dbReference type="ARBA" id="ARBA00023125"/>
    </source>
</evidence>
<dbReference type="Gene3D" id="1.10.150.130">
    <property type="match status" value="1"/>
</dbReference>
<dbReference type="Gene3D" id="1.10.443.10">
    <property type="entry name" value="Intergrase catalytic core"/>
    <property type="match status" value="1"/>
</dbReference>
<dbReference type="CDD" id="cd01184">
    <property type="entry name" value="INT_C_like_1"/>
    <property type="match status" value="1"/>
</dbReference>